<evidence type="ECO:0000256" key="8">
    <source>
        <dbReference type="HAMAP-Rule" id="MF_00372"/>
    </source>
</evidence>
<dbReference type="PANTHER" id="PTHR42752">
    <property type="entry name" value="IMIDAZOLONEPROPIONASE"/>
    <property type="match status" value="1"/>
</dbReference>
<organism evidence="11 12">
    <name type="scientific">Saliphagus infecundisoli</name>
    <dbReference type="NCBI Taxonomy" id="1849069"/>
    <lineage>
        <taxon>Archaea</taxon>
        <taxon>Methanobacteriati</taxon>
        <taxon>Methanobacteriota</taxon>
        <taxon>Stenosarchaea group</taxon>
        <taxon>Halobacteria</taxon>
        <taxon>Halobacteriales</taxon>
        <taxon>Natrialbaceae</taxon>
        <taxon>Saliphagus</taxon>
    </lineage>
</organism>
<feature type="binding site" evidence="8">
    <location>
        <position position="260"/>
    </location>
    <ligand>
        <name>4-imidazolone-5-propanoate</name>
        <dbReference type="ChEBI" id="CHEBI:77893"/>
    </ligand>
</feature>
<feature type="binding site" evidence="8">
    <location>
        <position position="331"/>
    </location>
    <ligand>
        <name>Zn(2+)</name>
        <dbReference type="ChEBI" id="CHEBI:29105"/>
    </ligand>
</feature>
<accession>A0ABD5Q9J5</accession>
<comment type="function">
    <text evidence="8">Catalyzes the hydrolytic cleavage of the carbon-nitrogen bond in imidazolone-5-propanoate to yield N-formimidoyl-L-glutamate. It is the third step in the universal histidine degradation pathway.</text>
</comment>
<dbReference type="GO" id="GO:0005506">
    <property type="term" value="F:iron ion binding"/>
    <property type="evidence" value="ECO:0007669"/>
    <property type="project" value="UniProtKB-UniRule"/>
</dbReference>
<dbReference type="SUPFAM" id="SSF51556">
    <property type="entry name" value="Metallo-dependent hydrolases"/>
    <property type="match status" value="1"/>
</dbReference>
<dbReference type="SUPFAM" id="SSF51338">
    <property type="entry name" value="Composite domain of metallo-dependent hydrolases"/>
    <property type="match status" value="2"/>
</dbReference>
<gene>
    <name evidence="8 11" type="primary">hutI</name>
    <name evidence="11" type="ORF">ACFPFO_00895</name>
</gene>
<feature type="binding site" evidence="8">
    <location>
        <position position="89"/>
    </location>
    <ligand>
        <name>Fe(3+)</name>
        <dbReference type="ChEBI" id="CHEBI:29034"/>
    </ligand>
</feature>
<dbReference type="RefSeq" id="WP_224828890.1">
    <property type="nucleotide sequence ID" value="NZ_JAIVEF010000012.1"/>
</dbReference>
<name>A0ABD5Q9J5_9EURY</name>
<feature type="compositionally biased region" description="Basic and acidic residues" evidence="9">
    <location>
        <begin position="23"/>
        <end position="35"/>
    </location>
</feature>
<evidence type="ECO:0000256" key="7">
    <source>
        <dbReference type="ARBA" id="ARBA00023004"/>
    </source>
</evidence>
<dbReference type="HAMAP" id="MF_00372">
    <property type="entry name" value="HutI"/>
    <property type="match status" value="1"/>
</dbReference>
<evidence type="ECO:0000256" key="3">
    <source>
        <dbReference type="ARBA" id="ARBA00022723"/>
    </source>
</evidence>
<dbReference type="GO" id="GO:0008270">
    <property type="term" value="F:zinc ion binding"/>
    <property type="evidence" value="ECO:0007669"/>
    <property type="project" value="UniProtKB-UniRule"/>
</dbReference>
<dbReference type="InterPro" id="IPR005920">
    <property type="entry name" value="HutI"/>
</dbReference>
<comment type="pathway">
    <text evidence="8">Amino-acid degradation; L-histidine degradation into L-glutamate; N-formimidoyl-L-glutamate from L-histidine: step 3/3.</text>
</comment>
<dbReference type="AlphaFoldDB" id="A0ABD5Q9J5"/>
<feature type="binding site" evidence="8">
    <location>
        <position position="89"/>
    </location>
    <ligand>
        <name>Zn(2+)</name>
        <dbReference type="ChEBI" id="CHEBI:29105"/>
    </ligand>
</feature>
<evidence type="ECO:0000259" key="10">
    <source>
        <dbReference type="Pfam" id="PF07969"/>
    </source>
</evidence>
<keyword evidence="12" id="KW-1185">Reference proteome</keyword>
<feature type="binding site" evidence="8">
    <location>
        <position position="91"/>
    </location>
    <ligand>
        <name>Zn(2+)</name>
        <dbReference type="ChEBI" id="CHEBI:29105"/>
    </ligand>
</feature>
<evidence type="ECO:0000313" key="12">
    <source>
        <dbReference type="Proteomes" id="UP001595925"/>
    </source>
</evidence>
<feature type="domain" description="Amidohydrolase 3" evidence="10">
    <location>
        <begin position="112"/>
        <end position="417"/>
    </location>
</feature>
<dbReference type="InterPro" id="IPR013108">
    <property type="entry name" value="Amidohydro_3"/>
</dbReference>
<evidence type="ECO:0000256" key="6">
    <source>
        <dbReference type="ARBA" id="ARBA00022833"/>
    </source>
</evidence>
<comment type="caution">
    <text evidence="8">Lacks conserved residue(s) required for the propagation of feature annotation.</text>
</comment>
<sequence length="421" mass="43950">MSTNANYTIVHGIGELVTGPADRGGERGPEPPDEPVLVREEGAAVVASGGKVVATGPSDELVREYPPENAATAIYAEGNPVLPGFVDPHTHAVFAGDRSDEFEAKLRGKSYQEILAEGGGILRTVRAVREAEEDDLVASLREHLDVMLAHGTTTVEVKSGYGLESETELELLSAIERAGAGHPVDVVPTFMGAHAVPEGSEADAYVERVVEDQLPAVEKQGIAEFCDVFCEEGAFSVEQSRRVLEAGIDHGLTPKIHADEFATIGGTDLAADLGAASADHLLQSESSDVERLLSAGVTPVVLPGTAFGLGGEYPDLEPYRRRGTVPAVGTDFNPNCYARSMGFSATLACVGMGMTPAEAVVGITSRAAGAIDRPERGIIEPGAPADLVVLGAPSYRHLAYDYDGNAVDRVLKGGKLVVGGG</sequence>
<reference evidence="11 12" key="1">
    <citation type="journal article" date="2019" name="Int. J. Syst. Evol. Microbiol.">
        <title>The Global Catalogue of Microorganisms (GCM) 10K type strain sequencing project: providing services to taxonomists for standard genome sequencing and annotation.</title>
        <authorList>
            <consortium name="The Broad Institute Genomics Platform"/>
            <consortium name="The Broad Institute Genome Sequencing Center for Infectious Disease"/>
            <person name="Wu L."/>
            <person name="Ma J."/>
        </authorList>
    </citation>
    <scope>NUCLEOTIDE SEQUENCE [LARGE SCALE GENOMIC DNA]</scope>
    <source>
        <strain evidence="11 12">CGMCC 1.15824</strain>
    </source>
</reference>
<feature type="binding site" evidence="8">
    <location>
        <position position="161"/>
    </location>
    <ligand>
        <name>4-imidazolone-5-propanoate</name>
        <dbReference type="ChEBI" id="CHEBI:77893"/>
    </ligand>
</feature>
<dbReference type="InterPro" id="IPR011059">
    <property type="entry name" value="Metal-dep_hydrolase_composite"/>
</dbReference>
<dbReference type="NCBIfam" id="TIGR01224">
    <property type="entry name" value="hutI"/>
    <property type="match status" value="1"/>
</dbReference>
<evidence type="ECO:0000256" key="5">
    <source>
        <dbReference type="ARBA" id="ARBA00022808"/>
    </source>
</evidence>
<dbReference type="EMBL" id="JBHSJG010000004">
    <property type="protein sequence ID" value="MFC4986353.1"/>
    <property type="molecule type" value="Genomic_DNA"/>
</dbReference>
<feature type="binding site" evidence="8">
    <location>
        <position position="331"/>
    </location>
    <ligand>
        <name>Fe(3+)</name>
        <dbReference type="ChEBI" id="CHEBI:29034"/>
    </ligand>
</feature>
<comment type="catalytic activity">
    <reaction evidence="8">
        <text>4-imidazolone-5-propanoate + H2O = N-formimidoyl-L-glutamate</text>
        <dbReference type="Rhea" id="RHEA:23660"/>
        <dbReference type="ChEBI" id="CHEBI:15377"/>
        <dbReference type="ChEBI" id="CHEBI:58928"/>
        <dbReference type="ChEBI" id="CHEBI:77893"/>
        <dbReference type="EC" id="3.5.2.7"/>
    </reaction>
</comment>
<dbReference type="Pfam" id="PF07969">
    <property type="entry name" value="Amidohydro_3"/>
    <property type="match status" value="1"/>
</dbReference>
<protein>
    <recommendedName>
        <fullName evidence="1 8">Imidazolonepropionase</fullName>
        <ecNumber evidence="1 8">3.5.2.7</ecNumber>
    </recommendedName>
    <alternativeName>
        <fullName evidence="8">Imidazolone-5-propionate hydrolase</fullName>
    </alternativeName>
</protein>
<feature type="binding site" evidence="8">
    <location>
        <position position="98"/>
    </location>
    <ligand>
        <name>4-imidazolone-5-propanoate</name>
        <dbReference type="ChEBI" id="CHEBI:77893"/>
    </ligand>
</feature>
<comment type="caution">
    <text evidence="11">The sequence shown here is derived from an EMBL/GenBank/DDBJ whole genome shotgun (WGS) entry which is preliminary data.</text>
</comment>
<evidence type="ECO:0000256" key="1">
    <source>
        <dbReference type="ARBA" id="ARBA00012864"/>
    </source>
</evidence>
<proteinExistence type="inferred from homology"/>
<dbReference type="PANTHER" id="PTHR42752:SF1">
    <property type="entry name" value="IMIDAZOLONEPROPIONASE-RELATED"/>
    <property type="match status" value="1"/>
</dbReference>
<comment type="subcellular location">
    <subcellularLocation>
        <location evidence="8">Cytoplasm</location>
    </subcellularLocation>
</comment>
<feature type="binding site" evidence="8">
    <location>
        <position position="91"/>
    </location>
    <ligand>
        <name>Fe(3+)</name>
        <dbReference type="ChEBI" id="CHEBI:29034"/>
    </ligand>
</feature>
<dbReference type="GO" id="GO:0005737">
    <property type="term" value="C:cytoplasm"/>
    <property type="evidence" value="ECO:0007669"/>
    <property type="project" value="UniProtKB-SubCell"/>
</dbReference>
<evidence type="ECO:0000256" key="2">
    <source>
        <dbReference type="ARBA" id="ARBA00022490"/>
    </source>
</evidence>
<feature type="binding site" evidence="8">
    <location>
        <position position="333"/>
    </location>
    <ligand>
        <name>N-formimidoyl-L-glutamate</name>
        <dbReference type="ChEBI" id="CHEBI:58928"/>
    </ligand>
</feature>
<dbReference type="Gene3D" id="3.20.20.140">
    <property type="entry name" value="Metal-dependent hydrolases"/>
    <property type="match status" value="1"/>
</dbReference>
<comment type="similarity">
    <text evidence="8">Belongs to the metallo-dependent hydrolases superfamily. HutI family.</text>
</comment>
<feature type="binding site" evidence="8">
    <location>
        <position position="194"/>
    </location>
    <ligand>
        <name>4-imidazolone-5-propanoate</name>
        <dbReference type="ChEBI" id="CHEBI:77893"/>
    </ligand>
</feature>
<feature type="binding site" evidence="8">
    <location>
        <position position="257"/>
    </location>
    <ligand>
        <name>Fe(3+)</name>
        <dbReference type="ChEBI" id="CHEBI:29034"/>
    </ligand>
</feature>
<dbReference type="Proteomes" id="UP001595925">
    <property type="component" value="Unassembled WGS sequence"/>
</dbReference>
<dbReference type="Gene3D" id="2.30.40.10">
    <property type="entry name" value="Urease, subunit C, domain 1"/>
    <property type="match status" value="1"/>
</dbReference>
<dbReference type="GO" id="GO:0019556">
    <property type="term" value="P:L-histidine catabolic process to glutamate and formamide"/>
    <property type="evidence" value="ECO:0007669"/>
    <property type="project" value="UniProtKB-UniRule"/>
</dbReference>
<keyword evidence="4 8" id="KW-0378">Hydrolase</keyword>
<dbReference type="GO" id="GO:0050480">
    <property type="term" value="F:imidazolonepropionase activity"/>
    <property type="evidence" value="ECO:0007669"/>
    <property type="project" value="UniProtKB-UniRule"/>
</dbReference>
<comment type="cofactor">
    <cofactor evidence="8">
        <name>Zn(2+)</name>
        <dbReference type="ChEBI" id="CHEBI:29105"/>
    </cofactor>
    <cofactor evidence="8">
        <name>Fe(3+)</name>
        <dbReference type="ChEBI" id="CHEBI:29034"/>
    </cofactor>
    <text evidence="8">Binds 1 zinc or iron ion per subunit.</text>
</comment>
<keyword evidence="7 8" id="KW-0408">Iron</keyword>
<evidence type="ECO:0000256" key="4">
    <source>
        <dbReference type="ARBA" id="ARBA00022801"/>
    </source>
</evidence>
<keyword evidence="6 8" id="KW-0862">Zinc</keyword>
<keyword evidence="5 8" id="KW-0369">Histidine metabolism</keyword>
<feature type="region of interest" description="Disordered" evidence="9">
    <location>
        <begin position="16"/>
        <end position="35"/>
    </location>
</feature>
<dbReference type="EC" id="3.5.2.7" evidence="1 8"/>
<feature type="binding site" evidence="8">
    <location>
        <position position="257"/>
    </location>
    <ligand>
        <name>Zn(2+)</name>
        <dbReference type="ChEBI" id="CHEBI:29105"/>
    </ligand>
</feature>
<dbReference type="InterPro" id="IPR032466">
    <property type="entry name" value="Metal_Hydrolase"/>
</dbReference>
<feature type="binding site" evidence="8">
    <location>
        <position position="161"/>
    </location>
    <ligand>
        <name>N-formimidoyl-L-glutamate</name>
        <dbReference type="ChEBI" id="CHEBI:58928"/>
    </ligand>
</feature>
<keyword evidence="3 8" id="KW-0479">Metal-binding</keyword>
<keyword evidence="2 8" id="KW-0963">Cytoplasm</keyword>
<evidence type="ECO:0000313" key="11">
    <source>
        <dbReference type="EMBL" id="MFC4986353.1"/>
    </source>
</evidence>
<evidence type="ECO:0000256" key="9">
    <source>
        <dbReference type="SAM" id="MobiDB-lite"/>
    </source>
</evidence>
<dbReference type="FunFam" id="3.20.20.140:FF:000007">
    <property type="entry name" value="Imidazolonepropionase"/>
    <property type="match status" value="1"/>
</dbReference>